<gene>
    <name evidence="1" type="ORF">QC818_15365</name>
</gene>
<keyword evidence="2" id="KW-1185">Reference proteome</keyword>
<evidence type="ECO:0000313" key="2">
    <source>
        <dbReference type="Proteomes" id="UP001264519"/>
    </source>
</evidence>
<organism evidence="1 2">
    <name type="scientific">Halomonas koreensis</name>
    <dbReference type="NCBI Taxonomy" id="245385"/>
    <lineage>
        <taxon>Bacteria</taxon>
        <taxon>Pseudomonadati</taxon>
        <taxon>Pseudomonadota</taxon>
        <taxon>Gammaproteobacteria</taxon>
        <taxon>Oceanospirillales</taxon>
        <taxon>Halomonadaceae</taxon>
        <taxon>Halomonas</taxon>
    </lineage>
</organism>
<sequence length="187" mass="21462">MSQLVLWGDGMGTMTAQILIGKSHPNDGGIRPEWMVQISENSRPRIILHDNVNYLAKPNRKPVYYEWVPSVERGVEDMLAMIALHVVKHQPLVDMLVRECPCVLENKVEVYEVPDVVRDSMYEAVKEVEGWPKLAISVYFRCFLESRFSILEDLDVDFELCRSVRVREKGGWGDIDLKRDVGAMAKI</sequence>
<reference evidence="1 2" key="1">
    <citation type="submission" date="2023-04" db="EMBL/GenBank/DDBJ databases">
        <title>A long-awaited taxogenomic arrangement of the family Halomonadaceae.</title>
        <authorList>
            <person name="De La Haba R."/>
            <person name="Chuvochina M."/>
            <person name="Wittouck S."/>
            <person name="Arahal D.R."/>
            <person name="Sanchez-Porro C."/>
            <person name="Hugenholtz P."/>
            <person name="Ventosa A."/>
        </authorList>
    </citation>
    <scope>NUCLEOTIDE SEQUENCE [LARGE SCALE GENOMIC DNA]</scope>
    <source>
        <strain evidence="1 2">DSM 23530</strain>
    </source>
</reference>
<protein>
    <submittedName>
        <fullName evidence="1">Uncharacterized protein</fullName>
    </submittedName>
</protein>
<proteinExistence type="predicted"/>
<accession>A0ABU1G5G6</accession>
<comment type="caution">
    <text evidence="1">The sequence shown here is derived from an EMBL/GenBank/DDBJ whole genome shotgun (WGS) entry which is preliminary data.</text>
</comment>
<name>A0ABU1G5G6_9GAMM</name>
<dbReference type="RefSeq" id="WP_309653741.1">
    <property type="nucleotide sequence ID" value="NZ_JARWAK010000015.1"/>
</dbReference>
<evidence type="ECO:0000313" key="1">
    <source>
        <dbReference type="EMBL" id="MDR5868164.1"/>
    </source>
</evidence>
<dbReference type="Proteomes" id="UP001264519">
    <property type="component" value="Unassembled WGS sequence"/>
</dbReference>
<dbReference type="EMBL" id="JARWAK010000015">
    <property type="protein sequence ID" value="MDR5868164.1"/>
    <property type="molecule type" value="Genomic_DNA"/>
</dbReference>